<feature type="domain" description="N-acetyltransferase" evidence="1">
    <location>
        <begin position="105"/>
        <end position="232"/>
    </location>
</feature>
<sequence>MTDRHPSLDRPVWHALTSRQADLALCRPHAVRFRPAVNLFAAGADQSPESLAALGEFAAGLPDNATMGLVEAAPHALVPGTKIVSATPIDQMVLTRLDAQDRSIGHIRLGAADVPAMLALTALTVPGPFFAETYRQGGYIGMYEAGQLIAMAGQRMRLPGFTEVSAVCTHPDYQGRGLGRALMEAVIAPILAQGEAAFLHCYPDNPAVRLYEALGFRYRTTMTYTVLSRDNAFSR</sequence>
<protein>
    <submittedName>
        <fullName evidence="2">Acetyltransferase</fullName>
    </submittedName>
</protein>
<dbReference type="Pfam" id="PF08445">
    <property type="entry name" value="FR47"/>
    <property type="match status" value="1"/>
</dbReference>
<dbReference type="CDD" id="cd04301">
    <property type="entry name" value="NAT_SF"/>
    <property type="match status" value="1"/>
</dbReference>
<dbReference type="PANTHER" id="PTHR42791:SF1">
    <property type="entry name" value="N-ACETYLTRANSFERASE DOMAIN-CONTAINING PROTEIN"/>
    <property type="match status" value="1"/>
</dbReference>
<dbReference type="SUPFAM" id="SSF55729">
    <property type="entry name" value="Acyl-CoA N-acyltransferases (Nat)"/>
    <property type="match status" value="1"/>
</dbReference>
<organism evidence="2 3">
    <name type="scientific">Sphingomonas psychrolutea</name>
    <dbReference type="NCBI Taxonomy" id="1259676"/>
    <lineage>
        <taxon>Bacteria</taxon>
        <taxon>Pseudomonadati</taxon>
        <taxon>Pseudomonadota</taxon>
        <taxon>Alphaproteobacteria</taxon>
        <taxon>Sphingomonadales</taxon>
        <taxon>Sphingomonadaceae</taxon>
        <taxon>Sphingomonas</taxon>
    </lineage>
</organism>
<comment type="caution">
    <text evidence="2">The sequence shown here is derived from an EMBL/GenBank/DDBJ whole genome shotgun (WGS) entry which is preliminary data.</text>
</comment>
<dbReference type="PANTHER" id="PTHR42791">
    <property type="entry name" value="GNAT FAMILY ACETYLTRANSFERASE"/>
    <property type="match status" value="1"/>
</dbReference>
<reference evidence="3" key="1">
    <citation type="journal article" date="2019" name="Int. J. Syst. Evol. Microbiol.">
        <title>The Global Catalogue of Microorganisms (GCM) 10K type strain sequencing project: providing services to taxonomists for standard genome sequencing and annotation.</title>
        <authorList>
            <consortium name="The Broad Institute Genomics Platform"/>
            <consortium name="The Broad Institute Genome Sequencing Center for Infectious Disease"/>
            <person name="Wu L."/>
            <person name="Ma J."/>
        </authorList>
    </citation>
    <scope>NUCLEOTIDE SEQUENCE [LARGE SCALE GENOMIC DNA]</scope>
    <source>
        <strain evidence="3">CGMCC 1.10106</strain>
    </source>
</reference>
<dbReference type="Proteomes" id="UP000618591">
    <property type="component" value="Unassembled WGS sequence"/>
</dbReference>
<evidence type="ECO:0000259" key="1">
    <source>
        <dbReference type="PROSITE" id="PS51186"/>
    </source>
</evidence>
<dbReference type="InterPro" id="IPR016181">
    <property type="entry name" value="Acyl_CoA_acyltransferase"/>
</dbReference>
<dbReference type="InterPro" id="IPR000182">
    <property type="entry name" value="GNAT_dom"/>
</dbReference>
<proteinExistence type="predicted"/>
<evidence type="ECO:0000313" key="3">
    <source>
        <dbReference type="Proteomes" id="UP000618591"/>
    </source>
</evidence>
<evidence type="ECO:0000313" key="2">
    <source>
        <dbReference type="EMBL" id="GGA35901.1"/>
    </source>
</evidence>
<dbReference type="InterPro" id="IPR013653">
    <property type="entry name" value="GCN5-like_dom"/>
</dbReference>
<dbReference type="Gene3D" id="3.40.630.30">
    <property type="match status" value="1"/>
</dbReference>
<keyword evidence="3" id="KW-1185">Reference proteome</keyword>
<accession>A0ABQ1G3I9</accession>
<gene>
    <name evidence="2" type="ORF">GCM10011395_02840</name>
</gene>
<dbReference type="PROSITE" id="PS51186">
    <property type="entry name" value="GNAT"/>
    <property type="match status" value="1"/>
</dbReference>
<name>A0ABQ1G3I9_9SPHN</name>
<dbReference type="EMBL" id="BMDW01000001">
    <property type="protein sequence ID" value="GGA35901.1"/>
    <property type="molecule type" value="Genomic_DNA"/>
</dbReference>
<dbReference type="RefSeq" id="WP_188444984.1">
    <property type="nucleotide sequence ID" value="NZ_BMDW01000001.1"/>
</dbReference>
<dbReference type="InterPro" id="IPR052523">
    <property type="entry name" value="Trichothecene_AcTrans"/>
</dbReference>